<accession>M8B4L5</accession>
<feature type="domain" description="Nucleotide-diphospho-sugar transferase" evidence="3">
    <location>
        <begin position="157"/>
        <end position="339"/>
    </location>
</feature>
<sequence>MARPSRQTLALPSATSLRRLYGNSKPPPPPASAFRRAASVLLLAAAVALPCAVLYRAVVSNAPPPVQVVWDRWPSREWGPPRAPVVVPEAEEDRDLDHISADDLDSEYLKLEQVLQAASMDNKTIILTTLNAAWSSPGSVIDLFIDSFRHGVRTSSLLKHLVIIAFDRKAYRRCTEIHTYCYALVTGNVDFSQEKRFLTAGYLEMMWKRLDFLRLVLEKGYSFIFSDADIMWFRNPFPYFYPDGDLQVACDHYVGNATDLRNIANGGFNYVKSNNQSIEFYKFWYSSRLRYPGYHDQDVLNFIKHDPYIMDIGLTIKFLSTTYFGGICEPSKDLNENHHGRLEGLYVYATKLKNIWGILMEGTTKLQSFIVKPANRTRTTNNTETVKPCVLQEIYHVSVASVLDNFHAIRDNSALLEHVLPRAKLNIRLMDLVIAMTMRPNDQYPILLFLQQGQSPTLMNLPEHVVDGGNLLLIRRTHPPFACSDDGVHFEDSERNQPQHIISVRHTLSYHETGVLSAMLYSDMLGARWAFFQLKSHLLSKVALMITFFLTVAFAHVLILLIRGRRTANPYTYLRLLNATELDHPSLSGKRSPPQWRHQGLSGMIPCAEPGRLLVGEKKPPRRSGGIRAGPFDTDYDTARGKMCIHAPKILSVPQQKQRRGAYTVALASKCKRKCTNKGYRTWARLQSRKPNIRRSKYIAFAVSSPRALHVAPRPGGAPNPSHAIRWLRPGGWLDHVISAAEKGTVAMCRTERDADTCYHVLRVPLSASFRPAQRSADRIVRTWNGYEGVKRTEVKDRTRNLK</sequence>
<dbReference type="InterPro" id="IPR005069">
    <property type="entry name" value="Nucl-diP-sugar_transferase"/>
</dbReference>
<dbReference type="InterPro" id="IPR029044">
    <property type="entry name" value="Nucleotide-diphossugar_trans"/>
</dbReference>
<evidence type="ECO:0000259" key="3">
    <source>
        <dbReference type="Pfam" id="PF03407"/>
    </source>
</evidence>
<reference evidence="4" key="1">
    <citation type="submission" date="2015-06" db="UniProtKB">
        <authorList>
            <consortium name="EnsemblPlants"/>
        </authorList>
    </citation>
    <scope>IDENTIFICATION</scope>
</reference>
<proteinExistence type="inferred from homology"/>
<dbReference type="PANTHER" id="PTHR46038">
    <property type="entry name" value="EXPRESSED PROTEIN-RELATED"/>
    <property type="match status" value="1"/>
</dbReference>
<dbReference type="AlphaFoldDB" id="M8B4L5"/>
<evidence type="ECO:0000256" key="2">
    <source>
        <dbReference type="RuleBase" id="RU363055"/>
    </source>
</evidence>
<evidence type="ECO:0000256" key="1">
    <source>
        <dbReference type="ARBA" id="ARBA00007033"/>
    </source>
</evidence>
<keyword evidence="2" id="KW-0961">Cell wall biogenesis/degradation</keyword>
<comment type="similarity">
    <text evidence="1 2">Belongs to the glycosyltransferase 77 family.</text>
</comment>
<keyword evidence="2" id="KW-0328">Glycosyltransferase</keyword>
<dbReference type="GO" id="GO:0071555">
    <property type="term" value="P:cell wall organization"/>
    <property type="evidence" value="ECO:0007669"/>
    <property type="project" value="UniProtKB-KW"/>
</dbReference>
<feature type="transmembrane region" description="Helical" evidence="2">
    <location>
        <begin position="542"/>
        <end position="562"/>
    </location>
</feature>
<protein>
    <recommendedName>
        <fullName evidence="2">Glycosyltransferase</fullName>
        <ecNumber evidence="2">2.4.2.-</ecNumber>
    </recommendedName>
</protein>
<dbReference type="PANTHER" id="PTHR46038:SF38">
    <property type="entry name" value="GLYCOSYLTRANSFERASE-RELATED"/>
    <property type="match status" value="1"/>
</dbReference>
<evidence type="ECO:0000313" key="4">
    <source>
        <dbReference type="EnsemblPlants" id="EMT08936"/>
    </source>
</evidence>
<keyword evidence="2" id="KW-0808">Transferase</keyword>
<comment type="subcellular location">
    <subcellularLocation>
        <location evidence="2">Golgi apparatus membrane</location>
        <topology evidence="2">Single-pass type II membrane protein</topology>
    </subcellularLocation>
</comment>
<keyword evidence="2" id="KW-0735">Signal-anchor</keyword>
<dbReference type="Pfam" id="PF03407">
    <property type="entry name" value="Nucleotid_trans"/>
    <property type="match status" value="1"/>
</dbReference>
<dbReference type="InterPro" id="IPR044821">
    <property type="entry name" value="At1g28695/At4g15970-like"/>
</dbReference>
<dbReference type="EnsemblPlants" id="EMT08936">
    <property type="protein sequence ID" value="EMT08936"/>
    <property type="gene ID" value="F775_24133"/>
</dbReference>
<keyword evidence="2" id="KW-0472">Membrane</keyword>
<dbReference type="GO" id="GO:0000139">
    <property type="term" value="C:Golgi membrane"/>
    <property type="evidence" value="ECO:0007669"/>
    <property type="project" value="UniProtKB-SubCell"/>
</dbReference>
<dbReference type="GO" id="GO:0016757">
    <property type="term" value="F:glycosyltransferase activity"/>
    <property type="evidence" value="ECO:0007669"/>
    <property type="project" value="UniProtKB-KW"/>
</dbReference>
<keyword evidence="2" id="KW-0812">Transmembrane</keyword>
<organism evidence="4">
    <name type="scientific">Aegilops tauschii</name>
    <name type="common">Tausch's goatgrass</name>
    <name type="synonym">Aegilops squarrosa</name>
    <dbReference type="NCBI Taxonomy" id="37682"/>
    <lineage>
        <taxon>Eukaryota</taxon>
        <taxon>Viridiplantae</taxon>
        <taxon>Streptophyta</taxon>
        <taxon>Embryophyta</taxon>
        <taxon>Tracheophyta</taxon>
        <taxon>Spermatophyta</taxon>
        <taxon>Magnoliopsida</taxon>
        <taxon>Liliopsida</taxon>
        <taxon>Poales</taxon>
        <taxon>Poaceae</taxon>
        <taxon>BOP clade</taxon>
        <taxon>Pooideae</taxon>
        <taxon>Triticodae</taxon>
        <taxon>Triticeae</taxon>
        <taxon>Triticinae</taxon>
        <taxon>Aegilops</taxon>
    </lineage>
</organism>
<keyword evidence="2" id="KW-0333">Golgi apparatus</keyword>
<dbReference type="EC" id="2.4.2.-" evidence="2"/>
<keyword evidence="2" id="KW-1133">Transmembrane helix</keyword>
<name>M8B4L5_AEGTA</name>
<dbReference type="SUPFAM" id="SSF53448">
    <property type="entry name" value="Nucleotide-diphospho-sugar transferases"/>
    <property type="match status" value="1"/>
</dbReference>